<name>A0ABM7Y4G7_9PROT</name>
<dbReference type="PANTHER" id="PTHR23117:SF8">
    <property type="entry name" value="RIBOSE 1,5-BISPHOSPHATE PHOSPHOKINASE PHNN"/>
    <property type="match status" value="1"/>
</dbReference>
<organism evidence="8 9">
    <name type="scientific">Roseomonas fluvialis</name>
    <dbReference type="NCBI Taxonomy" id="1750527"/>
    <lineage>
        <taxon>Bacteria</taxon>
        <taxon>Pseudomonadati</taxon>
        <taxon>Pseudomonadota</taxon>
        <taxon>Alphaproteobacteria</taxon>
        <taxon>Acetobacterales</taxon>
        <taxon>Roseomonadaceae</taxon>
        <taxon>Roseomonas</taxon>
    </lineage>
</organism>
<evidence type="ECO:0000256" key="6">
    <source>
        <dbReference type="HAMAP-Rule" id="MF_00836"/>
    </source>
</evidence>
<keyword evidence="5 6" id="KW-0067">ATP-binding</keyword>
<comment type="pathway">
    <text evidence="2 6">Metabolic intermediate biosynthesis; 5-phospho-alpha-D-ribose 1-diphosphate biosynthesis; 5-phospho-alpha-D-ribose 1-diphosphate from D-ribose 5-phosphate (route II): step 3/3.</text>
</comment>
<keyword evidence="4 6" id="KW-0547">Nucleotide-binding</keyword>
<gene>
    <name evidence="6" type="primary">phnN</name>
    <name evidence="8" type="ORF">Rmf_26800</name>
</gene>
<dbReference type="SUPFAM" id="SSF52540">
    <property type="entry name" value="P-loop containing nucleoside triphosphate hydrolases"/>
    <property type="match status" value="1"/>
</dbReference>
<keyword evidence="9" id="KW-1185">Reference proteome</keyword>
<dbReference type="PANTHER" id="PTHR23117">
    <property type="entry name" value="GUANYLATE KINASE-RELATED"/>
    <property type="match status" value="1"/>
</dbReference>
<comment type="function">
    <text evidence="6">Catalyzes the phosphorylation of ribose 1,5-bisphosphate to 5-phospho-D-ribosyl alpha-1-diphosphate (PRPP).</text>
</comment>
<dbReference type="InterPro" id="IPR012699">
    <property type="entry name" value="PhnN"/>
</dbReference>
<protein>
    <recommendedName>
        <fullName evidence="6">Ribose 1,5-bisphosphate phosphokinase PhnN</fullName>
        <ecNumber evidence="6">2.7.4.23</ecNumber>
    </recommendedName>
    <alternativeName>
        <fullName evidence="6">Ribose 1,5-bisphosphokinase</fullName>
    </alternativeName>
</protein>
<dbReference type="InterPro" id="IPR008145">
    <property type="entry name" value="GK/Ca_channel_bsu"/>
</dbReference>
<dbReference type="InterPro" id="IPR027417">
    <property type="entry name" value="P-loop_NTPase"/>
</dbReference>
<comment type="similarity">
    <text evidence="6">Belongs to the ribose 1,5-bisphosphokinase family.</text>
</comment>
<dbReference type="EC" id="2.7.4.23" evidence="6"/>
<dbReference type="EMBL" id="AP025637">
    <property type="protein sequence ID" value="BDG72751.1"/>
    <property type="molecule type" value="Genomic_DNA"/>
</dbReference>
<dbReference type="HAMAP" id="MF_00836">
    <property type="entry name" value="PhnN"/>
    <property type="match status" value="1"/>
</dbReference>
<keyword evidence="3 6" id="KW-0808">Transferase</keyword>
<evidence type="ECO:0000256" key="5">
    <source>
        <dbReference type="ARBA" id="ARBA00022840"/>
    </source>
</evidence>
<reference evidence="8 9" key="1">
    <citation type="journal article" date="2016" name="Microbes Environ.">
        <title>Phylogenetically diverse aerobic anoxygenic phototrophic bacteria isolated from epilithic biofilms in Tama river, Japan.</title>
        <authorList>
            <person name="Hirose S."/>
            <person name="Matsuura K."/>
            <person name="Haruta S."/>
        </authorList>
    </citation>
    <scope>NUCLEOTIDE SEQUENCE [LARGE SCALE GENOMIC DNA]</scope>
    <source>
        <strain evidence="8 9">S08</strain>
    </source>
</reference>
<proteinExistence type="inferred from homology"/>
<evidence type="ECO:0000313" key="9">
    <source>
        <dbReference type="Proteomes" id="UP000831327"/>
    </source>
</evidence>
<dbReference type="NCBIfam" id="TIGR02322">
    <property type="entry name" value="phosphon_PhnN"/>
    <property type="match status" value="1"/>
</dbReference>
<evidence type="ECO:0000256" key="2">
    <source>
        <dbReference type="ARBA" id="ARBA00005069"/>
    </source>
</evidence>
<sequence length="254" mass="26337">MPTWLASQWVEATAPKVPMISGRVVNMLGGSLAGKPMVAMRSTGIGAYPPGLASDVVAQHRGRVNPAGAKAMLLAVVGPSGAGKDTLMGAARARLAGDARFVFVRRAITRPAGAGGEDHRALSAPEFAAERAAGGFALWWEAHGLSYGIPRSIEDQMAAGRVVVANLSRGVLAEAAARYPLRVLVITAPIAVLAARLAARGREDAADIAARLARESALPPGLDVVTVMNDATPEEGAARVVAQLTRAAEDARRW</sequence>
<comment type="catalytic activity">
    <reaction evidence="1 6">
        <text>alpha-D-ribose 1,5-bisphosphate + ATP = 5-phospho-alpha-D-ribose 1-diphosphate + ADP</text>
        <dbReference type="Rhea" id="RHEA:20109"/>
        <dbReference type="ChEBI" id="CHEBI:30616"/>
        <dbReference type="ChEBI" id="CHEBI:58017"/>
        <dbReference type="ChEBI" id="CHEBI:68688"/>
        <dbReference type="ChEBI" id="CHEBI:456216"/>
        <dbReference type="EC" id="2.7.4.23"/>
    </reaction>
</comment>
<evidence type="ECO:0000256" key="1">
    <source>
        <dbReference type="ARBA" id="ARBA00000373"/>
    </source>
</evidence>
<evidence type="ECO:0000256" key="3">
    <source>
        <dbReference type="ARBA" id="ARBA00022679"/>
    </source>
</evidence>
<feature type="domain" description="Guanylate kinase/L-type calcium channel beta subunit" evidence="7">
    <location>
        <begin position="70"/>
        <end position="249"/>
    </location>
</feature>
<evidence type="ECO:0000313" key="8">
    <source>
        <dbReference type="EMBL" id="BDG72751.1"/>
    </source>
</evidence>
<dbReference type="Gene3D" id="3.40.50.300">
    <property type="entry name" value="P-loop containing nucleotide triphosphate hydrolases"/>
    <property type="match status" value="1"/>
</dbReference>
<accession>A0ABM7Y4G7</accession>
<feature type="binding site" evidence="6">
    <location>
        <begin position="78"/>
        <end position="85"/>
    </location>
    <ligand>
        <name>ATP</name>
        <dbReference type="ChEBI" id="CHEBI:30616"/>
    </ligand>
</feature>
<dbReference type="Proteomes" id="UP000831327">
    <property type="component" value="Chromosome"/>
</dbReference>
<evidence type="ECO:0000259" key="7">
    <source>
        <dbReference type="SMART" id="SM00072"/>
    </source>
</evidence>
<evidence type="ECO:0000256" key="4">
    <source>
        <dbReference type="ARBA" id="ARBA00022741"/>
    </source>
</evidence>
<dbReference type="SMART" id="SM00072">
    <property type="entry name" value="GuKc"/>
    <property type="match status" value="1"/>
</dbReference>